<keyword evidence="1" id="KW-0597">Phosphoprotein</keyword>
<dbReference type="InterPro" id="IPR006854">
    <property type="entry name" value="Phosphoprotein_F17"/>
</dbReference>
<sequence>MNPNPHYANTPFFVDTKDGKYLVLKAIKMCNVPTVPCLESKASCVLQVEKPKSVCDTSKRISSPPQPTGIKCERVREQTVPFMKTNLLENIQTNNQNMMARLFQ</sequence>
<evidence type="ECO:0000256" key="4">
    <source>
        <dbReference type="ARBA" id="ARBA00034718"/>
    </source>
</evidence>
<dbReference type="Pfam" id="PF04767">
    <property type="entry name" value="Pox_F17"/>
    <property type="match status" value="1"/>
</dbReference>
<evidence type="ECO:0000313" key="5">
    <source>
        <dbReference type="EMBL" id="ASK51235.1"/>
    </source>
</evidence>
<evidence type="ECO:0000256" key="3">
    <source>
        <dbReference type="ARBA" id="ARBA00023125"/>
    </source>
</evidence>
<dbReference type="GO" id="GO:0019082">
    <property type="term" value="P:viral protein processing"/>
    <property type="evidence" value="ECO:0007669"/>
    <property type="project" value="InterPro"/>
</dbReference>
<dbReference type="OrthoDB" id="25950at10239"/>
<evidence type="ECO:0000313" key="6">
    <source>
        <dbReference type="Proteomes" id="UP000217428"/>
    </source>
</evidence>
<evidence type="ECO:0000256" key="1">
    <source>
        <dbReference type="ARBA" id="ARBA00022553"/>
    </source>
</evidence>
<proteinExistence type="inferred from homology"/>
<gene>
    <name evidence="5" type="ORF">EPTV-WA-034</name>
</gene>
<keyword evidence="2" id="KW-0426">Late protein</keyword>
<keyword evidence="6" id="KW-1185">Reference proteome</keyword>
<organism evidence="5 6">
    <name type="scientific">Eptesipox virus</name>
    <dbReference type="NCBI Taxonomy" id="1329402"/>
    <lineage>
        <taxon>Viruses</taxon>
        <taxon>Varidnaviria</taxon>
        <taxon>Bamfordvirae</taxon>
        <taxon>Nucleocytoviricota</taxon>
        <taxon>Pokkesviricetes</taxon>
        <taxon>Chitovirales</taxon>
        <taxon>Poxviridae</taxon>
        <taxon>Chordopoxvirinae</taxon>
        <taxon>Vespertilionpoxvirus</taxon>
        <taxon>Vespertilionpoxvirus eptesipox</taxon>
    </lineage>
</organism>
<dbReference type="GO" id="GO:0003677">
    <property type="term" value="F:DNA binding"/>
    <property type="evidence" value="ECO:0007669"/>
    <property type="project" value="UniProtKB-KW"/>
</dbReference>
<dbReference type="PIRSF" id="PIRSF003688">
    <property type="entry name" value="VAC_PP"/>
    <property type="match status" value="1"/>
</dbReference>
<comment type="similarity">
    <text evidence="4">Belongs to the orthopoxvirus OPG062 family.</text>
</comment>
<name>A0A220T6A3_9POXV</name>
<dbReference type="Proteomes" id="UP000217428">
    <property type="component" value="Segment"/>
</dbReference>
<dbReference type="EMBL" id="KY747497">
    <property type="protein sequence ID" value="ASK51235.1"/>
    <property type="molecule type" value="Genomic_DNA"/>
</dbReference>
<reference evidence="5 6" key="1">
    <citation type="journal article" date="2017" name="Virus Genes">
        <title>Characterization of Eptesipoxvirus, a novel poxvirus from a microchiropteran bat.</title>
        <authorList>
            <person name="Tu S.L."/>
            <person name="Nakazawa Y."/>
            <person name="Gao J."/>
            <person name="Wilkins K."/>
            <person name="Gallardo-Romero N."/>
            <person name="Li Y."/>
            <person name="Emerson G.L."/>
            <person name="Carroll D.S."/>
            <person name="Upton C."/>
        </authorList>
    </citation>
    <scope>NUCLEOTIDE SEQUENCE [LARGE SCALE GENOMIC DNA]</scope>
    <source>
        <strain evidence="5 6">Washington</strain>
    </source>
</reference>
<accession>A0A220T6A3</accession>
<keyword evidence="3 5" id="KW-0238">DNA-binding</keyword>
<evidence type="ECO:0000256" key="2">
    <source>
        <dbReference type="ARBA" id="ARBA00022921"/>
    </source>
</evidence>
<protein>
    <submittedName>
        <fullName evidence="5">DNA-binding phosphoprotein</fullName>
    </submittedName>
</protein>